<dbReference type="PANTHER" id="PTHR11579">
    <property type="entry name" value="PROTEIN-L-ISOASPARTATE O-METHYLTRANSFERASE"/>
    <property type="match status" value="1"/>
</dbReference>
<keyword evidence="4 7" id="KW-0489">Methyltransferase</keyword>
<dbReference type="OrthoDB" id="9810066at2"/>
<dbReference type="InterPro" id="IPR029063">
    <property type="entry name" value="SAM-dependent_MTases_sf"/>
</dbReference>
<evidence type="ECO:0000256" key="6">
    <source>
        <dbReference type="ARBA" id="ARBA00022691"/>
    </source>
</evidence>
<dbReference type="AlphaFoldDB" id="A0A2L1GRC0"/>
<dbReference type="GO" id="GO:0030091">
    <property type="term" value="P:protein repair"/>
    <property type="evidence" value="ECO:0007669"/>
    <property type="project" value="UniProtKB-UniRule"/>
</dbReference>
<dbReference type="NCBIfam" id="NF001453">
    <property type="entry name" value="PRK00312.1"/>
    <property type="match status" value="1"/>
</dbReference>
<comment type="function">
    <text evidence="7">Catalyzes the methyl esterification of L-isoaspartyl residues in peptides and proteins that result from spontaneous decomposition of normal L-aspartyl and L-asparaginyl residues. It plays a role in the repair and/or degradation of damaged proteins.</text>
</comment>
<comment type="catalytic activity">
    <reaction evidence="7">
        <text>[protein]-L-isoaspartate + S-adenosyl-L-methionine = [protein]-L-isoaspartate alpha-methyl ester + S-adenosyl-L-homocysteine</text>
        <dbReference type="Rhea" id="RHEA:12705"/>
        <dbReference type="Rhea" id="RHEA-COMP:12143"/>
        <dbReference type="Rhea" id="RHEA-COMP:12144"/>
        <dbReference type="ChEBI" id="CHEBI:57856"/>
        <dbReference type="ChEBI" id="CHEBI:59789"/>
        <dbReference type="ChEBI" id="CHEBI:90596"/>
        <dbReference type="ChEBI" id="CHEBI:90598"/>
        <dbReference type="EC" id="2.1.1.77"/>
    </reaction>
</comment>
<protein>
    <recommendedName>
        <fullName evidence="7">Protein-L-isoaspartate O-methyltransferase</fullName>
        <ecNumber evidence="7">2.1.1.77</ecNumber>
    </recommendedName>
    <alternativeName>
        <fullName evidence="7">L-isoaspartyl protein carboxyl methyltransferase</fullName>
    </alternativeName>
    <alternativeName>
        <fullName evidence="7">Protein L-isoaspartyl methyltransferase</fullName>
    </alternativeName>
    <alternativeName>
        <fullName evidence="7">Protein-beta-aspartate methyltransferase</fullName>
        <shortName evidence="7">PIMT</shortName>
    </alternativeName>
</protein>
<keyword evidence="9" id="KW-1185">Reference proteome</keyword>
<evidence type="ECO:0000256" key="2">
    <source>
        <dbReference type="ARBA" id="ARBA00005369"/>
    </source>
</evidence>
<dbReference type="GO" id="GO:0004719">
    <property type="term" value="F:protein-L-isoaspartate (D-aspartate) O-methyltransferase activity"/>
    <property type="evidence" value="ECO:0007669"/>
    <property type="project" value="UniProtKB-UniRule"/>
</dbReference>
<dbReference type="InterPro" id="IPR000682">
    <property type="entry name" value="PCMT"/>
</dbReference>
<dbReference type="NCBIfam" id="TIGR00080">
    <property type="entry name" value="pimt"/>
    <property type="match status" value="1"/>
</dbReference>
<keyword evidence="3 7" id="KW-0963">Cytoplasm</keyword>
<keyword evidence="6 7" id="KW-0949">S-adenosyl-L-methionine</keyword>
<reference evidence="8 9" key="1">
    <citation type="journal article" date="2018" name="MBio">
        <title>Insights into the evolution of host association through the isolation and characterization of a novel human periodontal pathobiont, Desulfobulbus oralis.</title>
        <authorList>
            <person name="Cross K.L."/>
            <person name="Chirania P."/>
            <person name="Xiong W."/>
            <person name="Beall C.J."/>
            <person name="Elkins J.G."/>
            <person name="Giannone R.J."/>
            <person name="Griffen A.L."/>
            <person name="Guss A.M."/>
            <person name="Hettich R.L."/>
            <person name="Joshi S.S."/>
            <person name="Mokrzan E.M."/>
            <person name="Martin R.K."/>
            <person name="Zhulin I.B."/>
            <person name="Leys E.J."/>
            <person name="Podar M."/>
        </authorList>
    </citation>
    <scope>NUCLEOTIDE SEQUENCE [LARGE SCALE GENOMIC DNA]</scope>
    <source>
        <strain evidence="8 9">ORNL</strain>
    </source>
</reference>
<organism evidence="8 9">
    <name type="scientific">Desulfobulbus oralis</name>
    <dbReference type="NCBI Taxonomy" id="1986146"/>
    <lineage>
        <taxon>Bacteria</taxon>
        <taxon>Pseudomonadati</taxon>
        <taxon>Thermodesulfobacteriota</taxon>
        <taxon>Desulfobulbia</taxon>
        <taxon>Desulfobulbales</taxon>
        <taxon>Desulfobulbaceae</taxon>
        <taxon>Desulfobulbus</taxon>
    </lineage>
</organism>
<sequence>MVAEQLVGRGIRDPQVLAAMRAVPRHLFVEDAMQEQAYGDFPLPIGGGQTISQPYIVALMTEALALSGREKALEVGTGSGYQAVVLSQLCARVCTVERVESLLNRARRNFDRLRCHNILSRLADGTEGWPAEAPFDRIIVTAACPEVPEPLLAQLADPGLLVMPVGDRSGQILELVELVQGEYKVQELARVRFVDLIGAHGWSAAG</sequence>
<dbReference type="GO" id="GO:0005737">
    <property type="term" value="C:cytoplasm"/>
    <property type="evidence" value="ECO:0007669"/>
    <property type="project" value="UniProtKB-SubCell"/>
</dbReference>
<dbReference type="PANTHER" id="PTHR11579:SF0">
    <property type="entry name" value="PROTEIN-L-ISOASPARTATE(D-ASPARTATE) O-METHYLTRANSFERASE"/>
    <property type="match status" value="1"/>
</dbReference>
<evidence type="ECO:0000256" key="7">
    <source>
        <dbReference type="HAMAP-Rule" id="MF_00090"/>
    </source>
</evidence>
<dbReference type="Gene3D" id="3.40.50.150">
    <property type="entry name" value="Vaccinia Virus protein VP39"/>
    <property type="match status" value="1"/>
</dbReference>
<evidence type="ECO:0000313" key="8">
    <source>
        <dbReference type="EMBL" id="AVD72188.1"/>
    </source>
</evidence>
<dbReference type="FunFam" id="3.40.50.150:FF:000010">
    <property type="entry name" value="Protein-L-isoaspartate O-methyltransferase"/>
    <property type="match status" value="1"/>
</dbReference>
<dbReference type="RefSeq" id="WP_017865520.1">
    <property type="nucleotide sequence ID" value="NZ_CP021255.1"/>
</dbReference>
<dbReference type="Pfam" id="PF01135">
    <property type="entry name" value="PCMT"/>
    <property type="match status" value="1"/>
</dbReference>
<dbReference type="EMBL" id="CP021255">
    <property type="protein sequence ID" value="AVD72188.1"/>
    <property type="molecule type" value="Genomic_DNA"/>
</dbReference>
<feature type="active site" evidence="7">
    <location>
        <position position="52"/>
    </location>
</feature>
<accession>A0A2L1GRC0</accession>
<dbReference type="KEGG" id="deo:CAY53_01895"/>
<dbReference type="CDD" id="cd02440">
    <property type="entry name" value="AdoMet_MTases"/>
    <property type="match status" value="1"/>
</dbReference>
<evidence type="ECO:0000256" key="4">
    <source>
        <dbReference type="ARBA" id="ARBA00022603"/>
    </source>
</evidence>
<evidence type="ECO:0000256" key="1">
    <source>
        <dbReference type="ARBA" id="ARBA00004496"/>
    </source>
</evidence>
<dbReference type="EC" id="2.1.1.77" evidence="7"/>
<evidence type="ECO:0000313" key="9">
    <source>
        <dbReference type="Proteomes" id="UP000239867"/>
    </source>
</evidence>
<dbReference type="HAMAP" id="MF_00090">
    <property type="entry name" value="PIMT"/>
    <property type="match status" value="1"/>
</dbReference>
<evidence type="ECO:0000256" key="5">
    <source>
        <dbReference type="ARBA" id="ARBA00022679"/>
    </source>
</evidence>
<dbReference type="SUPFAM" id="SSF53335">
    <property type="entry name" value="S-adenosyl-L-methionine-dependent methyltransferases"/>
    <property type="match status" value="1"/>
</dbReference>
<keyword evidence="5 7" id="KW-0808">Transferase</keyword>
<dbReference type="GO" id="GO:0032259">
    <property type="term" value="P:methylation"/>
    <property type="evidence" value="ECO:0007669"/>
    <property type="project" value="UniProtKB-KW"/>
</dbReference>
<comment type="similarity">
    <text evidence="2 7">Belongs to the methyltransferase superfamily. L-isoaspartyl/D-aspartyl protein methyltransferase family.</text>
</comment>
<dbReference type="Proteomes" id="UP000239867">
    <property type="component" value="Chromosome"/>
</dbReference>
<dbReference type="PROSITE" id="PS01279">
    <property type="entry name" value="PCMT"/>
    <property type="match status" value="1"/>
</dbReference>
<evidence type="ECO:0000256" key="3">
    <source>
        <dbReference type="ARBA" id="ARBA00022490"/>
    </source>
</evidence>
<name>A0A2L1GRC0_9BACT</name>
<gene>
    <name evidence="7" type="primary">pcm</name>
    <name evidence="8" type="ORF">CAY53_01895</name>
</gene>
<proteinExistence type="inferred from homology"/>
<comment type="subcellular location">
    <subcellularLocation>
        <location evidence="1 7">Cytoplasm</location>
    </subcellularLocation>
</comment>